<dbReference type="Pfam" id="PF00590">
    <property type="entry name" value="TP_methylase"/>
    <property type="match status" value="1"/>
</dbReference>
<dbReference type="EMBL" id="JARYZI010000015">
    <property type="protein sequence ID" value="MDH8679705.1"/>
    <property type="molecule type" value="Genomic_DNA"/>
</dbReference>
<dbReference type="PANTHER" id="PTHR47036">
    <property type="entry name" value="COBALT-FACTOR III C(17)-METHYLTRANSFERASE-RELATED"/>
    <property type="match status" value="1"/>
</dbReference>
<comment type="similarity">
    <text evidence="6">Belongs to the precorrin methyltransferase family.</text>
</comment>
<dbReference type="GO" id="GO:0032259">
    <property type="term" value="P:methylation"/>
    <property type="evidence" value="ECO:0007669"/>
    <property type="project" value="UniProtKB-KW"/>
</dbReference>
<dbReference type="InterPro" id="IPR014777">
    <property type="entry name" value="4pyrrole_Mease_sub1"/>
</dbReference>
<comment type="pathway">
    <text evidence="1">Cofactor biosynthesis; adenosylcobalamin biosynthesis.</text>
</comment>
<keyword evidence="2" id="KW-0169">Cobalamin biosynthesis</keyword>
<dbReference type="PROSITE" id="PS00840">
    <property type="entry name" value="SUMT_2"/>
    <property type="match status" value="1"/>
</dbReference>
<dbReference type="PANTHER" id="PTHR47036:SF1">
    <property type="entry name" value="COBALT-FACTOR III C(17)-METHYLTRANSFERASE-RELATED"/>
    <property type="match status" value="1"/>
</dbReference>
<keyword evidence="9" id="KW-1185">Reference proteome</keyword>
<evidence type="ECO:0000256" key="2">
    <source>
        <dbReference type="ARBA" id="ARBA00022573"/>
    </source>
</evidence>
<evidence type="ECO:0000256" key="1">
    <source>
        <dbReference type="ARBA" id="ARBA00004953"/>
    </source>
</evidence>
<organism evidence="8 9">
    <name type="scientific">Fusibacter bizertensis</name>
    <dbReference type="NCBI Taxonomy" id="1488331"/>
    <lineage>
        <taxon>Bacteria</taxon>
        <taxon>Bacillati</taxon>
        <taxon>Bacillota</taxon>
        <taxon>Clostridia</taxon>
        <taxon>Eubacteriales</taxon>
        <taxon>Eubacteriales Family XII. Incertae Sedis</taxon>
        <taxon>Fusibacter</taxon>
    </lineage>
</organism>
<evidence type="ECO:0000313" key="8">
    <source>
        <dbReference type="EMBL" id="MDH8679705.1"/>
    </source>
</evidence>
<dbReference type="NCBIfam" id="TIGR01466">
    <property type="entry name" value="cobJ_cbiH"/>
    <property type="match status" value="1"/>
</dbReference>
<keyword evidence="5" id="KW-0949">S-adenosyl-L-methionine</keyword>
<evidence type="ECO:0000259" key="7">
    <source>
        <dbReference type="Pfam" id="PF00590"/>
    </source>
</evidence>
<evidence type="ECO:0000256" key="5">
    <source>
        <dbReference type="ARBA" id="ARBA00022691"/>
    </source>
</evidence>
<sequence>MIKVIGIGPGSQNLMTKAAIDAIEESEVIVGYKTYIDLIRPMLDQQEIISNGMRGEVERCLEAVKIAQTGKTVAVISSGDAGVYGMAGLVYELAQTDEEIEVIPGVTASTAGAALLGAPLMHDFCHISLSDLMTPIDQIMRRVKAAAETNFVICLYNPKSHGRPDYIGQALSLIKEAQGNSILVGIAKNVGRSNESTHVFLIDEVNLDLIDMTSVVIVGNKETKLIGDKMVTPRGYQV</sequence>
<name>A0ABT6NH83_9FIRM</name>
<protein>
    <submittedName>
        <fullName evidence="8">Precorrin-3B C(17)-methyltransferase</fullName>
        <ecNumber evidence="8">2.1.1.131</ecNumber>
    </submittedName>
</protein>
<evidence type="ECO:0000256" key="3">
    <source>
        <dbReference type="ARBA" id="ARBA00022603"/>
    </source>
</evidence>
<proteinExistence type="inferred from homology"/>
<accession>A0ABT6NH83</accession>
<keyword evidence="3 6" id="KW-0489">Methyltransferase</keyword>
<dbReference type="InterPro" id="IPR003043">
    <property type="entry name" value="Uropor_MeTrfase_CS"/>
</dbReference>
<dbReference type="CDD" id="cd11646">
    <property type="entry name" value="Precorrin_3B_C17_MT"/>
    <property type="match status" value="1"/>
</dbReference>
<dbReference type="InterPro" id="IPR000878">
    <property type="entry name" value="4pyrrol_Mease"/>
</dbReference>
<dbReference type="EC" id="2.1.1.131" evidence="8"/>
<comment type="caution">
    <text evidence="8">The sequence shown here is derived from an EMBL/GenBank/DDBJ whole genome shotgun (WGS) entry which is preliminary data.</text>
</comment>
<dbReference type="InterPro" id="IPR051810">
    <property type="entry name" value="Precorrin_MeTrfase"/>
</dbReference>
<dbReference type="Proteomes" id="UP001158045">
    <property type="component" value="Unassembled WGS sequence"/>
</dbReference>
<dbReference type="Gene3D" id="3.30.950.10">
    <property type="entry name" value="Methyltransferase, Cobalt-precorrin-4 Transmethylase, Domain 2"/>
    <property type="match status" value="1"/>
</dbReference>
<dbReference type="InterPro" id="IPR035996">
    <property type="entry name" value="4pyrrol_Methylase_sf"/>
</dbReference>
<dbReference type="SUPFAM" id="SSF53790">
    <property type="entry name" value="Tetrapyrrole methylase"/>
    <property type="match status" value="1"/>
</dbReference>
<dbReference type="Gene3D" id="3.40.1010.10">
    <property type="entry name" value="Cobalt-precorrin-4 Transmethylase, Domain 1"/>
    <property type="match status" value="1"/>
</dbReference>
<dbReference type="InterPro" id="IPR006363">
    <property type="entry name" value="Cbl_synth_CobJ/CibH_dom"/>
</dbReference>
<gene>
    <name evidence="8" type="primary">cobJ</name>
    <name evidence="8" type="ORF">QE109_16220</name>
</gene>
<dbReference type="InterPro" id="IPR014776">
    <property type="entry name" value="4pyrrole_Mease_sub2"/>
</dbReference>
<evidence type="ECO:0000313" key="9">
    <source>
        <dbReference type="Proteomes" id="UP001158045"/>
    </source>
</evidence>
<feature type="domain" description="Tetrapyrrole methylase" evidence="7">
    <location>
        <begin position="2"/>
        <end position="204"/>
    </location>
</feature>
<dbReference type="RefSeq" id="WP_281095600.1">
    <property type="nucleotide sequence ID" value="NZ_JARYZI010000015.1"/>
</dbReference>
<evidence type="ECO:0000256" key="6">
    <source>
        <dbReference type="RuleBase" id="RU003960"/>
    </source>
</evidence>
<reference evidence="8 9" key="1">
    <citation type="submission" date="2023-04" db="EMBL/GenBank/DDBJ databases">
        <title>Fusibacter bizertensis strain WBS, isolated from littoral bottom sediments of the Arctic seas - biochemical and genomic analysis.</title>
        <authorList>
            <person name="Brioukhanov A.L."/>
        </authorList>
    </citation>
    <scope>NUCLEOTIDE SEQUENCE [LARGE SCALE GENOMIC DNA]</scope>
    <source>
        <strain evidence="8 9">WBS</strain>
    </source>
</reference>
<evidence type="ECO:0000256" key="4">
    <source>
        <dbReference type="ARBA" id="ARBA00022679"/>
    </source>
</evidence>
<dbReference type="GO" id="GO:0030789">
    <property type="term" value="F:precorrin-3B C17-methyltransferase activity"/>
    <property type="evidence" value="ECO:0007669"/>
    <property type="project" value="UniProtKB-EC"/>
</dbReference>
<keyword evidence="4 6" id="KW-0808">Transferase</keyword>